<comment type="subcellular location">
    <subcellularLocation>
        <location evidence="5">Cell membrane</location>
        <topology evidence="5">Lipid-anchor</topology>
    </subcellularLocation>
</comment>
<dbReference type="InterPro" id="IPR006060">
    <property type="entry name" value="Maltose/Cyclodextrin-bd"/>
</dbReference>
<evidence type="ECO:0000256" key="6">
    <source>
        <dbReference type="SAM" id="MobiDB-lite"/>
    </source>
</evidence>
<gene>
    <name evidence="7" type="ORF">ACFOY7_05675</name>
</gene>
<dbReference type="EMBL" id="JBHSDT010000004">
    <property type="protein sequence ID" value="MFC4402557.1"/>
    <property type="molecule type" value="Genomic_DNA"/>
</dbReference>
<dbReference type="PANTHER" id="PTHR30061">
    <property type="entry name" value="MALTOSE-BINDING PERIPLASMIC PROTEIN"/>
    <property type="match status" value="1"/>
</dbReference>
<keyword evidence="4 5" id="KW-0732">Signal</keyword>
<keyword evidence="5" id="KW-0472">Membrane</keyword>
<organism evidence="7 8">
    <name type="scientific">Gracilibacillus xinjiangensis</name>
    <dbReference type="NCBI Taxonomy" id="1193282"/>
    <lineage>
        <taxon>Bacteria</taxon>
        <taxon>Bacillati</taxon>
        <taxon>Bacillota</taxon>
        <taxon>Bacilli</taxon>
        <taxon>Bacillales</taxon>
        <taxon>Bacillaceae</taxon>
        <taxon>Gracilibacillus</taxon>
    </lineage>
</organism>
<feature type="region of interest" description="Disordered" evidence="6">
    <location>
        <begin position="27"/>
        <end position="57"/>
    </location>
</feature>
<keyword evidence="5" id="KW-1003">Cell membrane</keyword>
<dbReference type="Pfam" id="PF13416">
    <property type="entry name" value="SBP_bac_8"/>
    <property type="match status" value="1"/>
</dbReference>
<evidence type="ECO:0000256" key="2">
    <source>
        <dbReference type="ARBA" id="ARBA00022448"/>
    </source>
</evidence>
<feature type="chain" id="PRO_5044993782" description="Maltodextrin-binding protein" evidence="5">
    <location>
        <begin position="25"/>
        <end position="436"/>
    </location>
</feature>
<dbReference type="PROSITE" id="PS51257">
    <property type="entry name" value="PROKAR_LIPOPROTEIN"/>
    <property type="match status" value="1"/>
</dbReference>
<dbReference type="SUPFAM" id="SSF53850">
    <property type="entry name" value="Periplasmic binding protein-like II"/>
    <property type="match status" value="1"/>
</dbReference>
<feature type="compositionally biased region" description="Acidic residues" evidence="6">
    <location>
        <begin position="27"/>
        <end position="41"/>
    </location>
</feature>
<evidence type="ECO:0000256" key="1">
    <source>
        <dbReference type="ARBA" id="ARBA00008520"/>
    </source>
</evidence>
<evidence type="ECO:0000256" key="4">
    <source>
        <dbReference type="ARBA" id="ARBA00022729"/>
    </source>
</evidence>
<evidence type="ECO:0000256" key="3">
    <source>
        <dbReference type="ARBA" id="ARBA00022597"/>
    </source>
</evidence>
<dbReference type="InterPro" id="IPR006059">
    <property type="entry name" value="SBP"/>
</dbReference>
<dbReference type="PRINTS" id="PR00181">
    <property type="entry name" value="MALTOSEBP"/>
</dbReference>
<accession>A0ABV8WTH6</accession>
<dbReference type="RefSeq" id="WP_390250262.1">
    <property type="nucleotide sequence ID" value="NZ_JBHSDT010000004.1"/>
</dbReference>
<keyword evidence="8" id="KW-1185">Reference proteome</keyword>
<keyword evidence="2 5" id="KW-0813">Transport</keyword>
<dbReference type="Proteomes" id="UP001595882">
    <property type="component" value="Unassembled WGS sequence"/>
</dbReference>
<dbReference type="PANTHER" id="PTHR30061:SF50">
    <property type="entry name" value="MALTOSE_MALTODEXTRIN-BINDING PERIPLASMIC PROTEIN"/>
    <property type="match status" value="1"/>
</dbReference>
<evidence type="ECO:0000313" key="7">
    <source>
        <dbReference type="EMBL" id="MFC4402557.1"/>
    </source>
</evidence>
<reference evidence="8" key="1">
    <citation type="journal article" date="2019" name="Int. J. Syst. Evol. Microbiol.">
        <title>The Global Catalogue of Microorganisms (GCM) 10K type strain sequencing project: providing services to taxonomists for standard genome sequencing and annotation.</title>
        <authorList>
            <consortium name="The Broad Institute Genomics Platform"/>
            <consortium name="The Broad Institute Genome Sequencing Center for Infectious Disease"/>
            <person name="Wu L."/>
            <person name="Ma J."/>
        </authorList>
    </citation>
    <scope>NUCLEOTIDE SEQUENCE [LARGE SCALE GENOMIC DNA]</scope>
    <source>
        <strain evidence="8">CCUG 37865</strain>
    </source>
</reference>
<feature type="signal peptide" evidence="5">
    <location>
        <begin position="1"/>
        <end position="24"/>
    </location>
</feature>
<feature type="compositionally biased region" description="Basic and acidic residues" evidence="6">
    <location>
        <begin position="42"/>
        <end position="57"/>
    </location>
</feature>
<protein>
    <recommendedName>
        <fullName evidence="5">Maltodextrin-binding protein</fullName>
    </recommendedName>
</protein>
<keyword evidence="3 5" id="KW-0762">Sugar transport</keyword>
<sequence>MRSTKFFLVLFMLLFAIVIISACAPDREEETNTETNGEDTSEETKEGSSDSSDAAKPDELTIWANDEEEQLEAIEKLAADYEEQNDITVNVVAKSMLEQLDELSLAGPEGRGPDLFFQPHDRIGDIVAQGLAQPLEIAEEDASGYSEASLQSVQYEFDSKTDFYGVPAVIETYGIFYNKDIMEAPETIDDLKTSLEENTDPSNDQFGFLMRPNDLYFAYPFFKTNGGYIFGGENGSYDTTDIGLANEGAIEGGELFQSFFGNGLIPTSTTSDVIDGLFTEGKVGAVINGPWSIPSYTEALGDSLGFVPFPDINGQEAQSLVGVKAWMVSFYSDNPEWATDLALFITNEENQKYYFDVAGELPTNTNALESIDNPIFSTFSQQIENGVPMPSTPQMSQVWEPMNNALQFIAEGEDPSSVLPEAVEQIEINIDASGAQ</sequence>
<comment type="similarity">
    <text evidence="1 5">Belongs to the bacterial solute-binding protein 1 family.</text>
</comment>
<evidence type="ECO:0000256" key="5">
    <source>
        <dbReference type="RuleBase" id="RU365005"/>
    </source>
</evidence>
<comment type="caution">
    <text evidence="7">The sequence shown here is derived from an EMBL/GenBank/DDBJ whole genome shotgun (WGS) entry which is preliminary data.</text>
</comment>
<name>A0ABV8WTH6_9BACI</name>
<proteinExistence type="inferred from homology"/>
<evidence type="ECO:0000313" key="8">
    <source>
        <dbReference type="Proteomes" id="UP001595882"/>
    </source>
</evidence>
<dbReference type="Gene3D" id="3.40.190.10">
    <property type="entry name" value="Periplasmic binding protein-like II"/>
    <property type="match status" value="2"/>
</dbReference>
<keyword evidence="5" id="KW-0449">Lipoprotein</keyword>